<organism evidence="3 4">
    <name type="scientific">Candidatus Kaiserbacteria bacterium RIFOXYD1_FULL_47_14</name>
    <dbReference type="NCBI Taxonomy" id="1798533"/>
    <lineage>
        <taxon>Bacteria</taxon>
        <taxon>Candidatus Kaiseribacteriota</taxon>
    </lineage>
</organism>
<name>A0A1F6G527_9BACT</name>
<dbReference type="InterPro" id="IPR019079">
    <property type="entry name" value="Capsule_synth_CapA"/>
</dbReference>
<sequence length="338" mass="37288">MSKKLLIVGTVIFILVSFSVDYAILSRHSSGAVSLLSSVLKTENLLDLQPIRALFVGDIMLDRWVANHAAQYGTASLFTNIRPLFEGNDMIVGNLEGTITSEPSVTQNGSGLLQFTFNPQLVRDTLVPLGFTAVTLANNHTLDFGQSGYEETKANLIKDAILSFGSPSNSGDFSTKKDIRGKSICFVGYEEFVNSDPQPILDEIHSLRASCYRIIVVTHWGVEYIPTPTDRQKTLAHAFIDAGADVIIGSHPHIVQPFEIYKNKAIFYSLGNFMFDQNFSFETTHGLAVQIDFSDTETHFTLMPVAILNEEASFASVDDRNQVFRALAVTTSDFSLQD</sequence>
<evidence type="ECO:0000256" key="1">
    <source>
        <dbReference type="ARBA" id="ARBA00005662"/>
    </source>
</evidence>
<dbReference type="SUPFAM" id="SSF56300">
    <property type="entry name" value="Metallo-dependent phosphatases"/>
    <property type="match status" value="1"/>
</dbReference>
<accession>A0A1F6G527</accession>
<comment type="caution">
    <text evidence="3">The sequence shown here is derived from an EMBL/GenBank/DDBJ whole genome shotgun (WGS) entry which is preliminary data.</text>
</comment>
<dbReference type="STRING" id="1798533.A2609_00475"/>
<dbReference type="InterPro" id="IPR029052">
    <property type="entry name" value="Metallo-depent_PP-like"/>
</dbReference>
<proteinExistence type="inferred from homology"/>
<dbReference type="EMBL" id="MFMU01000010">
    <property type="protein sequence ID" value="OGG93218.1"/>
    <property type="molecule type" value="Genomic_DNA"/>
</dbReference>
<dbReference type="PANTHER" id="PTHR33393:SF11">
    <property type="entry name" value="POLYGLUTAMINE SYNTHESIS ACCESSORY PROTEIN RV0574C-RELATED"/>
    <property type="match status" value="1"/>
</dbReference>
<gene>
    <name evidence="3" type="ORF">A2609_00475</name>
</gene>
<protein>
    <recommendedName>
        <fullName evidence="2">Capsule synthesis protein CapA domain-containing protein</fullName>
    </recommendedName>
</protein>
<dbReference type="AlphaFoldDB" id="A0A1F6G527"/>
<dbReference type="CDD" id="cd07381">
    <property type="entry name" value="MPP_CapA"/>
    <property type="match status" value="1"/>
</dbReference>
<evidence type="ECO:0000313" key="4">
    <source>
        <dbReference type="Proteomes" id="UP000176867"/>
    </source>
</evidence>
<evidence type="ECO:0000313" key="3">
    <source>
        <dbReference type="EMBL" id="OGG93218.1"/>
    </source>
</evidence>
<evidence type="ECO:0000259" key="2">
    <source>
        <dbReference type="SMART" id="SM00854"/>
    </source>
</evidence>
<dbReference type="InterPro" id="IPR052169">
    <property type="entry name" value="CW_Biosynth-Accessory"/>
</dbReference>
<dbReference type="PANTHER" id="PTHR33393">
    <property type="entry name" value="POLYGLUTAMINE SYNTHESIS ACCESSORY PROTEIN RV0574C-RELATED"/>
    <property type="match status" value="1"/>
</dbReference>
<dbReference type="Gene3D" id="3.60.21.10">
    <property type="match status" value="1"/>
</dbReference>
<reference evidence="3 4" key="1">
    <citation type="journal article" date="2016" name="Nat. Commun.">
        <title>Thousands of microbial genomes shed light on interconnected biogeochemical processes in an aquifer system.</title>
        <authorList>
            <person name="Anantharaman K."/>
            <person name="Brown C.T."/>
            <person name="Hug L.A."/>
            <person name="Sharon I."/>
            <person name="Castelle C.J."/>
            <person name="Probst A.J."/>
            <person name="Thomas B.C."/>
            <person name="Singh A."/>
            <person name="Wilkins M.J."/>
            <person name="Karaoz U."/>
            <person name="Brodie E.L."/>
            <person name="Williams K.H."/>
            <person name="Hubbard S.S."/>
            <person name="Banfield J.F."/>
        </authorList>
    </citation>
    <scope>NUCLEOTIDE SEQUENCE [LARGE SCALE GENOMIC DNA]</scope>
</reference>
<feature type="domain" description="Capsule synthesis protein CapA" evidence="2">
    <location>
        <begin position="52"/>
        <end position="277"/>
    </location>
</feature>
<dbReference type="Proteomes" id="UP000176867">
    <property type="component" value="Unassembled WGS sequence"/>
</dbReference>
<dbReference type="SMART" id="SM00854">
    <property type="entry name" value="PGA_cap"/>
    <property type="match status" value="1"/>
</dbReference>
<dbReference type="Pfam" id="PF09587">
    <property type="entry name" value="PGA_cap"/>
    <property type="match status" value="1"/>
</dbReference>
<comment type="similarity">
    <text evidence="1">Belongs to the CapA family.</text>
</comment>